<evidence type="ECO:0000256" key="10">
    <source>
        <dbReference type="ARBA" id="ARBA00023306"/>
    </source>
</evidence>
<comment type="similarity">
    <text evidence="3">Belongs to the 'phage' integrase family.</text>
</comment>
<accession>A0A4U9RDL4</accession>
<dbReference type="InterPro" id="IPR044068">
    <property type="entry name" value="CB"/>
</dbReference>
<dbReference type="PANTHER" id="PTHR30349:SF77">
    <property type="entry name" value="TYROSINE RECOMBINASE XERC"/>
    <property type="match status" value="1"/>
</dbReference>
<organism evidence="14 15">
    <name type="scientific">Hathewaya histolytica</name>
    <name type="common">Clostridium histolyticum</name>
    <dbReference type="NCBI Taxonomy" id="1498"/>
    <lineage>
        <taxon>Bacteria</taxon>
        <taxon>Bacillati</taxon>
        <taxon>Bacillota</taxon>
        <taxon>Clostridia</taxon>
        <taxon>Eubacteriales</taxon>
        <taxon>Clostridiaceae</taxon>
        <taxon>Hathewaya</taxon>
    </lineage>
</organism>
<evidence type="ECO:0000256" key="8">
    <source>
        <dbReference type="ARBA" id="ARBA00023125"/>
    </source>
</evidence>
<keyword evidence="9" id="KW-0233">DNA recombination</keyword>
<gene>
    <name evidence="14" type="primary">xerD_2</name>
    <name evidence="14" type="ORF">NCTC503_01333</name>
</gene>
<evidence type="ECO:0000256" key="6">
    <source>
        <dbReference type="ARBA" id="ARBA00022829"/>
    </source>
</evidence>
<evidence type="ECO:0000256" key="5">
    <source>
        <dbReference type="ARBA" id="ARBA00022618"/>
    </source>
</evidence>
<evidence type="ECO:0000256" key="1">
    <source>
        <dbReference type="ARBA" id="ARBA00003283"/>
    </source>
</evidence>
<feature type="domain" description="Core-binding (CB)" evidence="13">
    <location>
        <begin position="18"/>
        <end position="103"/>
    </location>
</feature>
<dbReference type="Pfam" id="PF00589">
    <property type="entry name" value="Phage_integrase"/>
    <property type="match status" value="1"/>
</dbReference>
<dbReference type="InterPro" id="IPR013762">
    <property type="entry name" value="Integrase-like_cat_sf"/>
</dbReference>
<dbReference type="InterPro" id="IPR050090">
    <property type="entry name" value="Tyrosine_recombinase_XerCD"/>
</dbReference>
<protein>
    <submittedName>
        <fullName evidence="14">Tyrosine recombinase XerD subunit</fullName>
    </submittedName>
</protein>
<reference evidence="14 15" key="1">
    <citation type="submission" date="2019-05" db="EMBL/GenBank/DDBJ databases">
        <authorList>
            <consortium name="Pathogen Informatics"/>
        </authorList>
    </citation>
    <scope>NUCLEOTIDE SEQUENCE [LARGE SCALE GENOMIC DNA]</scope>
    <source>
        <strain evidence="14 15">NCTC503</strain>
    </source>
</reference>
<dbReference type="GO" id="GO:0007059">
    <property type="term" value="P:chromosome segregation"/>
    <property type="evidence" value="ECO:0007669"/>
    <property type="project" value="UniProtKB-KW"/>
</dbReference>
<dbReference type="Proteomes" id="UP000308489">
    <property type="component" value="Chromosome 1"/>
</dbReference>
<evidence type="ECO:0000313" key="14">
    <source>
        <dbReference type="EMBL" id="VTQ89061.1"/>
    </source>
</evidence>
<dbReference type="PROSITE" id="PS51898">
    <property type="entry name" value="TYR_RECOMBINASE"/>
    <property type="match status" value="1"/>
</dbReference>
<proteinExistence type="inferred from homology"/>
<evidence type="ECO:0000256" key="7">
    <source>
        <dbReference type="ARBA" id="ARBA00022908"/>
    </source>
</evidence>
<dbReference type="SUPFAM" id="SSF56349">
    <property type="entry name" value="DNA breaking-rejoining enzymes"/>
    <property type="match status" value="1"/>
</dbReference>
<dbReference type="GO" id="GO:0051301">
    <property type="term" value="P:cell division"/>
    <property type="evidence" value="ECO:0007669"/>
    <property type="project" value="UniProtKB-KW"/>
</dbReference>
<dbReference type="Gene3D" id="1.10.443.10">
    <property type="entry name" value="Intergrase catalytic core"/>
    <property type="match status" value="1"/>
</dbReference>
<dbReference type="InterPro" id="IPR010998">
    <property type="entry name" value="Integrase_recombinase_N"/>
</dbReference>
<evidence type="ECO:0000256" key="2">
    <source>
        <dbReference type="ARBA" id="ARBA00004496"/>
    </source>
</evidence>
<keyword evidence="5" id="KW-0132">Cell division</keyword>
<dbReference type="RefSeq" id="WP_138210000.1">
    <property type="nucleotide sequence ID" value="NZ_CBCRUQ010000017.1"/>
</dbReference>
<keyword evidence="6" id="KW-0159">Chromosome partition</keyword>
<dbReference type="OrthoDB" id="9771888at2"/>
<dbReference type="EMBL" id="LR590481">
    <property type="protein sequence ID" value="VTQ89061.1"/>
    <property type="molecule type" value="Genomic_DNA"/>
</dbReference>
<dbReference type="GO" id="GO:0006310">
    <property type="term" value="P:DNA recombination"/>
    <property type="evidence" value="ECO:0007669"/>
    <property type="project" value="UniProtKB-KW"/>
</dbReference>
<dbReference type="GO" id="GO:0005737">
    <property type="term" value="C:cytoplasm"/>
    <property type="evidence" value="ECO:0007669"/>
    <property type="project" value="UniProtKB-SubCell"/>
</dbReference>
<keyword evidence="8 11" id="KW-0238">DNA-binding</keyword>
<keyword evidence="10" id="KW-0131">Cell cycle</keyword>
<dbReference type="GO" id="GO:0015074">
    <property type="term" value="P:DNA integration"/>
    <property type="evidence" value="ECO:0007669"/>
    <property type="project" value="UniProtKB-KW"/>
</dbReference>
<keyword evidence="7" id="KW-0229">DNA integration</keyword>
<evidence type="ECO:0000259" key="12">
    <source>
        <dbReference type="PROSITE" id="PS51898"/>
    </source>
</evidence>
<evidence type="ECO:0000313" key="15">
    <source>
        <dbReference type="Proteomes" id="UP000308489"/>
    </source>
</evidence>
<keyword evidence="4" id="KW-0963">Cytoplasm</keyword>
<dbReference type="KEGG" id="hhw:NCTC503_01333"/>
<dbReference type="InterPro" id="IPR002104">
    <property type="entry name" value="Integrase_catalytic"/>
</dbReference>
<dbReference type="Gene3D" id="1.10.150.130">
    <property type="match status" value="1"/>
</dbReference>
<dbReference type="Pfam" id="PF02899">
    <property type="entry name" value="Phage_int_SAM_1"/>
    <property type="match status" value="1"/>
</dbReference>
<comment type="function">
    <text evidence="1">Site-specific tyrosine recombinase, which acts by catalyzing the cutting and rejoining of the recombining DNA molecules.</text>
</comment>
<name>A0A4U9RDL4_HATHI</name>
<evidence type="ECO:0000256" key="9">
    <source>
        <dbReference type="ARBA" id="ARBA00023172"/>
    </source>
</evidence>
<evidence type="ECO:0000256" key="4">
    <source>
        <dbReference type="ARBA" id="ARBA00022490"/>
    </source>
</evidence>
<feature type="domain" description="Tyr recombinase" evidence="12">
    <location>
        <begin position="133"/>
        <end position="322"/>
    </location>
</feature>
<evidence type="ECO:0000256" key="3">
    <source>
        <dbReference type="ARBA" id="ARBA00008857"/>
    </source>
</evidence>
<dbReference type="PROSITE" id="PS51900">
    <property type="entry name" value="CB"/>
    <property type="match status" value="1"/>
</dbReference>
<sequence length="327" mass="37679">MEKNIVIDSHSKNIIEKKEKPHFIQYFLRIKSIKSENTAKSYERDIKDFFNVKNVYEISLEDIKRVNFIHAENYIIYLKNKGYASSTINRKLSSLSALYKWILKYRDNSTNTEIIKYNPFGDLKEEKPTVITKETEFLTEEECVKLLESIDTNNLIGLRDKTILSLALTTALRKSEIINIKLSHIKTYGEYDVIEVIRKGGKRDLVKLQVGVKDLILKYLKETDRSLELNHDEYLFIGHSSNGLNGKKLNHNTLNLIIDRTCKNAGIKKKLKVHSTRHTAITLVIQSGATLEKVRDFAAHSNIATTNKYLHSVDKLKNNPGDLIQIL</sequence>
<keyword evidence="15" id="KW-1185">Reference proteome</keyword>
<comment type="subcellular location">
    <subcellularLocation>
        <location evidence="2">Cytoplasm</location>
    </subcellularLocation>
</comment>
<evidence type="ECO:0000256" key="11">
    <source>
        <dbReference type="PROSITE-ProRule" id="PRU01248"/>
    </source>
</evidence>
<evidence type="ECO:0000259" key="13">
    <source>
        <dbReference type="PROSITE" id="PS51900"/>
    </source>
</evidence>
<dbReference type="PANTHER" id="PTHR30349">
    <property type="entry name" value="PHAGE INTEGRASE-RELATED"/>
    <property type="match status" value="1"/>
</dbReference>
<dbReference type="GO" id="GO:0003677">
    <property type="term" value="F:DNA binding"/>
    <property type="evidence" value="ECO:0007669"/>
    <property type="project" value="UniProtKB-UniRule"/>
</dbReference>
<dbReference type="AlphaFoldDB" id="A0A4U9RDL4"/>
<dbReference type="InterPro" id="IPR004107">
    <property type="entry name" value="Integrase_SAM-like_N"/>
</dbReference>
<dbReference type="InterPro" id="IPR011010">
    <property type="entry name" value="DNA_brk_join_enz"/>
</dbReference>